<feature type="compositionally biased region" description="Gly residues" evidence="1">
    <location>
        <begin position="179"/>
        <end position="196"/>
    </location>
</feature>
<evidence type="ECO:0000313" key="4">
    <source>
        <dbReference type="Proteomes" id="UP000241444"/>
    </source>
</evidence>
<comment type="caution">
    <text evidence="3">The sequence shown here is derived from an EMBL/GenBank/DDBJ whole genome shotgun (WGS) entry which is preliminary data.</text>
</comment>
<reference evidence="4" key="1">
    <citation type="submission" date="2017-11" db="EMBL/GenBank/DDBJ databases">
        <authorList>
            <person name="Kuznetsova I."/>
            <person name="Sazanova A."/>
            <person name="Chirak E."/>
            <person name="Safronova V."/>
            <person name="Willems A."/>
        </authorList>
    </citation>
    <scope>NUCLEOTIDE SEQUENCE [LARGE SCALE GENOMIC DNA]</scope>
    <source>
        <strain evidence="4">STM 196</strain>
    </source>
</reference>
<protein>
    <submittedName>
        <fullName evidence="3">Uncharacterized protein</fullName>
    </submittedName>
</protein>
<feature type="compositionally biased region" description="Low complexity" evidence="1">
    <location>
        <begin position="212"/>
        <end position="225"/>
    </location>
</feature>
<gene>
    <name evidence="3" type="ORF">CU102_13540</name>
</gene>
<feature type="region of interest" description="Disordered" evidence="1">
    <location>
        <begin position="109"/>
        <end position="257"/>
    </location>
</feature>
<dbReference type="Proteomes" id="UP000241444">
    <property type="component" value="Unassembled WGS sequence"/>
</dbReference>
<accession>A0A2P7BPD3</accession>
<organism evidence="3 4">
    <name type="scientific">Phyllobacterium brassicacearum</name>
    <dbReference type="NCBI Taxonomy" id="314235"/>
    <lineage>
        <taxon>Bacteria</taxon>
        <taxon>Pseudomonadati</taxon>
        <taxon>Pseudomonadota</taxon>
        <taxon>Alphaproteobacteria</taxon>
        <taxon>Hyphomicrobiales</taxon>
        <taxon>Phyllobacteriaceae</taxon>
        <taxon>Phyllobacterium</taxon>
    </lineage>
</organism>
<keyword evidence="4" id="KW-1185">Reference proteome</keyword>
<feature type="signal peptide" evidence="2">
    <location>
        <begin position="1"/>
        <end position="31"/>
    </location>
</feature>
<evidence type="ECO:0000313" key="3">
    <source>
        <dbReference type="EMBL" id="PSH68320.1"/>
    </source>
</evidence>
<feature type="compositionally biased region" description="Basic and acidic residues" evidence="1">
    <location>
        <begin position="228"/>
        <end position="247"/>
    </location>
</feature>
<proteinExistence type="predicted"/>
<dbReference type="AlphaFoldDB" id="A0A2P7BPD3"/>
<evidence type="ECO:0000256" key="2">
    <source>
        <dbReference type="SAM" id="SignalP"/>
    </source>
</evidence>
<feature type="chain" id="PRO_5015140468" evidence="2">
    <location>
        <begin position="32"/>
        <end position="257"/>
    </location>
</feature>
<sequence length="257" mass="25165">MSTTLRALAQSSRFAASMVLAVGAAAFFAQVEPVQAKSKRALFASAAQCRQLTKANMETCCYALNSRLVLARQQKAMCPPRSTGAIVKYVSLSASTGIVSGRYAQPSQYAQPKGLEGGGGLNIGTGASMRDEGINASASISTSQRSESTSGDTVARSETSGSATSGGGRTSGGNSTSGNPGGAPDAGGTGSGGTGGDTSASSGGSNPGGSTPGSTDSSDAGSTSAGGRGDREHNDNGHGNDPGKQDDSNPGGGGNRK</sequence>
<feature type="compositionally biased region" description="Low complexity" evidence="1">
    <location>
        <begin position="136"/>
        <end position="163"/>
    </location>
</feature>
<keyword evidence="2" id="KW-0732">Signal</keyword>
<dbReference type="EMBL" id="PGGO01000009">
    <property type="protein sequence ID" value="PSH68320.1"/>
    <property type="molecule type" value="Genomic_DNA"/>
</dbReference>
<evidence type="ECO:0000256" key="1">
    <source>
        <dbReference type="SAM" id="MobiDB-lite"/>
    </source>
</evidence>
<name>A0A2P7BPD3_9HYPH</name>